<proteinExistence type="predicted"/>
<gene>
    <name evidence="2" type="ORF">COT75_04675</name>
</gene>
<name>A0A2H0W9Z6_9BACT</name>
<comment type="caution">
    <text evidence="2">The sequence shown here is derived from an EMBL/GenBank/DDBJ whole genome shotgun (WGS) entry which is preliminary data.</text>
</comment>
<keyword evidence="1" id="KW-0812">Transmembrane</keyword>
<keyword evidence="1" id="KW-0472">Membrane</keyword>
<organism evidence="2 3">
    <name type="scientific">Candidatus Beckwithbacteria bacterium CG10_big_fil_rev_8_21_14_0_10_34_10</name>
    <dbReference type="NCBI Taxonomy" id="1974495"/>
    <lineage>
        <taxon>Bacteria</taxon>
        <taxon>Candidatus Beckwithiibacteriota</taxon>
    </lineage>
</organism>
<sequence>MKKKKKERKDYIFWALGILGTFGILVSIFLAYKDEVFQKLFPAEKRSPLGLKNKKEVFNFTWGVWEDPAGFSFEYPKEVEIDVHSEDETNYAFLELKSKEREGSITIICTDSLYQDINEWFQKDSLVKQGNALETQIASVSAQKVSLGEGREVTAFIDWDQVLYQVDKQSDKELDYWNQIYDRILNSFKLIPLEGESEAQFNEWLEDFNTAGADVVEPVEIIE</sequence>
<dbReference type="Proteomes" id="UP000230093">
    <property type="component" value="Unassembled WGS sequence"/>
</dbReference>
<dbReference type="EMBL" id="PEZT01000028">
    <property type="protein sequence ID" value="PIS08748.1"/>
    <property type="molecule type" value="Genomic_DNA"/>
</dbReference>
<evidence type="ECO:0000313" key="2">
    <source>
        <dbReference type="EMBL" id="PIS08748.1"/>
    </source>
</evidence>
<reference evidence="3" key="1">
    <citation type="submission" date="2017-09" db="EMBL/GenBank/DDBJ databases">
        <title>Depth-based differentiation of microbial function through sediment-hosted aquifers and enrichment of novel symbionts in the deep terrestrial subsurface.</title>
        <authorList>
            <person name="Probst A.J."/>
            <person name="Ladd B."/>
            <person name="Jarett J.K."/>
            <person name="Geller-Mcgrath D.E."/>
            <person name="Sieber C.M.K."/>
            <person name="Emerson J.B."/>
            <person name="Anantharaman K."/>
            <person name="Thomas B.C."/>
            <person name="Malmstrom R."/>
            <person name="Stieglmeier M."/>
            <person name="Klingl A."/>
            <person name="Woyke T."/>
            <person name="Ryan C.M."/>
            <person name="Banfield J.F."/>
        </authorList>
    </citation>
    <scope>NUCLEOTIDE SEQUENCE [LARGE SCALE GENOMIC DNA]</scope>
</reference>
<evidence type="ECO:0000313" key="3">
    <source>
        <dbReference type="Proteomes" id="UP000230093"/>
    </source>
</evidence>
<protein>
    <submittedName>
        <fullName evidence="2">Uncharacterized protein</fullName>
    </submittedName>
</protein>
<feature type="transmembrane region" description="Helical" evidence="1">
    <location>
        <begin position="12"/>
        <end position="32"/>
    </location>
</feature>
<accession>A0A2H0W9Z6</accession>
<dbReference type="AlphaFoldDB" id="A0A2H0W9Z6"/>
<keyword evidence="1" id="KW-1133">Transmembrane helix</keyword>
<evidence type="ECO:0000256" key="1">
    <source>
        <dbReference type="SAM" id="Phobius"/>
    </source>
</evidence>